<proteinExistence type="predicted"/>
<accession>X1SM78</accession>
<name>X1SM78_9ZZZZ</name>
<dbReference type="AlphaFoldDB" id="X1SM78"/>
<evidence type="ECO:0000313" key="1">
    <source>
        <dbReference type="EMBL" id="GAI68909.1"/>
    </source>
</evidence>
<reference evidence="1" key="1">
    <citation type="journal article" date="2014" name="Front. Microbiol.">
        <title>High frequency of phylogenetically diverse reductive dehalogenase-homologous genes in deep subseafloor sedimentary metagenomes.</title>
        <authorList>
            <person name="Kawai M."/>
            <person name="Futagami T."/>
            <person name="Toyoda A."/>
            <person name="Takaki Y."/>
            <person name="Nishi S."/>
            <person name="Hori S."/>
            <person name="Arai W."/>
            <person name="Tsubouchi T."/>
            <person name="Morono Y."/>
            <person name="Uchiyama I."/>
            <person name="Ito T."/>
            <person name="Fujiyama A."/>
            <person name="Inagaki F."/>
            <person name="Takami H."/>
        </authorList>
    </citation>
    <scope>NUCLEOTIDE SEQUENCE</scope>
    <source>
        <strain evidence="1">Expedition CK06-06</strain>
    </source>
</reference>
<feature type="non-terminal residue" evidence="1">
    <location>
        <position position="55"/>
    </location>
</feature>
<feature type="non-terminal residue" evidence="1">
    <location>
        <position position="1"/>
    </location>
</feature>
<sequence>GQKTETGLAMLIGAYEASLNSEINDTIESLGDPNEFLVKQHKELMKYYIEKIEQA</sequence>
<gene>
    <name evidence="1" type="ORF">S06H3_66564</name>
</gene>
<comment type="caution">
    <text evidence="1">The sequence shown here is derived from an EMBL/GenBank/DDBJ whole genome shotgun (WGS) entry which is preliminary data.</text>
</comment>
<dbReference type="EMBL" id="BARV01045441">
    <property type="protein sequence ID" value="GAI68909.1"/>
    <property type="molecule type" value="Genomic_DNA"/>
</dbReference>
<organism evidence="1">
    <name type="scientific">marine sediment metagenome</name>
    <dbReference type="NCBI Taxonomy" id="412755"/>
    <lineage>
        <taxon>unclassified sequences</taxon>
        <taxon>metagenomes</taxon>
        <taxon>ecological metagenomes</taxon>
    </lineage>
</organism>
<protein>
    <submittedName>
        <fullName evidence="1">Uncharacterized protein</fullName>
    </submittedName>
</protein>